<dbReference type="Proteomes" id="UP000254508">
    <property type="component" value="Chromosome"/>
</dbReference>
<name>A0A345YDD1_9SPHN</name>
<gene>
    <name evidence="1" type="ORF">DVR09_05900</name>
</gene>
<dbReference type="RefSeq" id="WP_115416119.1">
    <property type="nucleotide sequence ID" value="NZ_CP031357.1"/>
</dbReference>
<dbReference type="PANTHER" id="PTHR35802:SF1">
    <property type="entry name" value="PROTEASE SYNTHASE AND SPORULATION PROTEIN PAI 2"/>
    <property type="match status" value="1"/>
</dbReference>
<dbReference type="PANTHER" id="PTHR35802">
    <property type="entry name" value="PROTEASE SYNTHASE AND SPORULATION PROTEIN PAI 2"/>
    <property type="match status" value="1"/>
</dbReference>
<accession>A0A345YDD1</accession>
<dbReference type="OrthoDB" id="9794948at2"/>
<dbReference type="PIRSF" id="PIRSF010372">
    <property type="entry name" value="PaiB"/>
    <property type="match status" value="1"/>
</dbReference>
<dbReference type="InterPro" id="IPR007396">
    <property type="entry name" value="TR_PAI2-type"/>
</dbReference>
<dbReference type="SUPFAM" id="SSF50475">
    <property type="entry name" value="FMN-binding split barrel"/>
    <property type="match status" value="1"/>
</dbReference>
<dbReference type="Gene3D" id="2.30.110.10">
    <property type="entry name" value="Electron Transport, Fmn-binding Protein, Chain A"/>
    <property type="match status" value="1"/>
</dbReference>
<dbReference type="Pfam" id="PF04299">
    <property type="entry name" value="FMN_bind_2"/>
    <property type="match status" value="1"/>
</dbReference>
<keyword evidence="2" id="KW-1185">Reference proteome</keyword>
<sequence length="201" mass="22010">MHPNAAFRGDPGALLDRLLEGSAFATLFAHSPDGPRAAHVPVLRSETGRLLFHLARPNALTRHLDGAQAMLVLQGPDAYVSARWYDAADQVPTWNYVALECDGTVSRLGDGRTEQLVSDLSDRHEARISTGGVPWTMAKMSDPARRALLRGIVGFEFSITAMRDTLKLSQNKPAPVARALADHIEAEGNRSMSRWMRDRAA</sequence>
<evidence type="ECO:0000313" key="2">
    <source>
        <dbReference type="Proteomes" id="UP000254508"/>
    </source>
</evidence>
<organism evidence="1 2">
    <name type="scientific">Erythrobacter aureus</name>
    <dbReference type="NCBI Taxonomy" id="2182384"/>
    <lineage>
        <taxon>Bacteria</taxon>
        <taxon>Pseudomonadati</taxon>
        <taxon>Pseudomonadota</taxon>
        <taxon>Alphaproteobacteria</taxon>
        <taxon>Sphingomonadales</taxon>
        <taxon>Erythrobacteraceae</taxon>
        <taxon>Erythrobacter/Porphyrobacter group</taxon>
        <taxon>Erythrobacter</taxon>
    </lineage>
</organism>
<dbReference type="InterPro" id="IPR012349">
    <property type="entry name" value="Split_barrel_FMN-bd"/>
</dbReference>
<dbReference type="AlphaFoldDB" id="A0A345YDD1"/>
<dbReference type="KEGG" id="err:DVR09_05900"/>
<evidence type="ECO:0000313" key="1">
    <source>
        <dbReference type="EMBL" id="AXK41933.1"/>
    </source>
</evidence>
<reference evidence="2" key="1">
    <citation type="submission" date="2018-07" db="EMBL/GenBank/DDBJ databases">
        <title>Genome sequence of Erythrobacter strain YH-07, an antagonistic bacterium isolated from Yellow Sea.</title>
        <authorList>
            <person name="Tang T."/>
            <person name="Liu Q."/>
            <person name="Sun X."/>
        </authorList>
    </citation>
    <scope>NUCLEOTIDE SEQUENCE [LARGE SCALE GENOMIC DNA]</scope>
    <source>
        <strain evidence="2">YH-07</strain>
    </source>
</reference>
<protein>
    <submittedName>
        <fullName evidence="1">FMN-binding negative transcriptional regulator</fullName>
    </submittedName>
</protein>
<dbReference type="EMBL" id="CP031357">
    <property type="protein sequence ID" value="AXK41933.1"/>
    <property type="molecule type" value="Genomic_DNA"/>
</dbReference>
<proteinExistence type="predicted"/>